<dbReference type="PANTHER" id="PTHR45753">
    <property type="entry name" value="ORNITHINE CARBAMOYLTRANSFERASE, MITOCHONDRIAL"/>
    <property type="match status" value="1"/>
</dbReference>
<feature type="binding site" evidence="2">
    <location>
        <position position="141"/>
    </location>
    <ligand>
        <name>N(2)-succinyl-L-ornithine</name>
        <dbReference type="ChEBI" id="CHEBI:58514"/>
    </ligand>
</feature>
<keyword evidence="1 2" id="KW-0808">Transferase</keyword>
<dbReference type="SUPFAM" id="SSF53671">
    <property type="entry name" value="Aspartate/ornithine carbamoyltransferase"/>
    <property type="match status" value="1"/>
</dbReference>
<feature type="binding site" evidence="2">
    <location>
        <position position="74"/>
    </location>
    <ligand>
        <name>carbamoyl phosphate</name>
        <dbReference type="ChEBI" id="CHEBI:58228"/>
        <note>ligand shared between two neighboring subunits</note>
    </ligand>
</feature>
<feature type="binding site" description="in other chain" evidence="2">
    <location>
        <position position="109"/>
    </location>
    <ligand>
        <name>carbamoyl phosphate</name>
        <dbReference type="ChEBI" id="CHEBI:58228"/>
        <note>ligand shared between two neighboring subunits</note>
    </ligand>
</feature>
<dbReference type="HAMAP" id="MF_02235">
    <property type="entry name" value="SOTCase"/>
    <property type="match status" value="1"/>
</dbReference>
<feature type="binding site" description="in other chain" evidence="2">
    <location>
        <begin position="46"/>
        <end position="49"/>
    </location>
    <ligand>
        <name>carbamoyl phosphate</name>
        <dbReference type="ChEBI" id="CHEBI:58228"/>
        <note>ligand shared between two neighboring subunits</note>
    </ligand>
</feature>
<dbReference type="InterPro" id="IPR043696">
    <property type="entry name" value="ArgF'-like"/>
</dbReference>
<feature type="binding site" evidence="2">
    <location>
        <position position="175"/>
    </location>
    <ligand>
        <name>N(2)-succinyl-L-ornithine</name>
        <dbReference type="ChEBI" id="CHEBI:58514"/>
    </ligand>
</feature>
<evidence type="ECO:0000256" key="2">
    <source>
        <dbReference type="HAMAP-Rule" id="MF_02235"/>
    </source>
</evidence>
<comment type="catalytic activity">
    <reaction evidence="2">
        <text>N(2)-succinyl-L-ornithine + carbamoyl phosphate = N(2)-succinyl-L-citrulline + phosphate + H(+)</text>
        <dbReference type="Rhea" id="RHEA:25884"/>
        <dbReference type="ChEBI" id="CHEBI:15378"/>
        <dbReference type="ChEBI" id="CHEBI:43474"/>
        <dbReference type="ChEBI" id="CHEBI:58228"/>
        <dbReference type="ChEBI" id="CHEBI:58514"/>
        <dbReference type="ChEBI" id="CHEBI:58862"/>
        <dbReference type="EC" id="2.1.3.11"/>
    </reaction>
</comment>
<feature type="binding site" description="in other chain" evidence="2">
    <location>
        <begin position="271"/>
        <end position="272"/>
    </location>
    <ligand>
        <name>carbamoyl phosphate</name>
        <dbReference type="ChEBI" id="CHEBI:58228"/>
        <note>ligand shared between two neighboring subunits</note>
    </ligand>
</feature>
<name>A0A1H4DH15_9FLAO</name>
<feature type="binding site" evidence="2">
    <location>
        <position position="235"/>
    </location>
    <ligand>
        <name>N(2)-succinyl-L-ornithine</name>
        <dbReference type="ChEBI" id="CHEBI:58514"/>
    </ligand>
</feature>
<dbReference type="OrthoDB" id="9802587at2"/>
<keyword evidence="2" id="KW-0028">Amino-acid biosynthesis</keyword>
<dbReference type="PRINTS" id="PR00100">
    <property type="entry name" value="AOTCASE"/>
</dbReference>
<dbReference type="NCBIfam" id="NF003384">
    <property type="entry name" value="PRK04523.1"/>
    <property type="match status" value="1"/>
</dbReference>
<dbReference type="Gene3D" id="3.40.50.1370">
    <property type="entry name" value="Aspartate/ornithine carbamoyltransferase"/>
    <property type="match status" value="2"/>
</dbReference>
<dbReference type="UniPathway" id="UPA00068"/>
<keyword evidence="6" id="KW-1185">Reference proteome</keyword>
<dbReference type="Pfam" id="PF00185">
    <property type="entry name" value="OTCace"/>
    <property type="match status" value="1"/>
</dbReference>
<comment type="pathway">
    <text evidence="2">Amino-acid biosynthesis; L-arginine biosynthesis.</text>
</comment>
<reference evidence="6" key="1">
    <citation type="submission" date="2016-10" db="EMBL/GenBank/DDBJ databases">
        <authorList>
            <person name="Varghese N."/>
            <person name="Submissions S."/>
        </authorList>
    </citation>
    <scope>NUCLEOTIDE SEQUENCE [LARGE SCALE GENOMIC DNA]</scope>
    <source>
        <strain evidence="6">DSM 22376</strain>
    </source>
</reference>
<accession>A0A1H4DH15</accession>
<dbReference type="PRINTS" id="PR00101">
    <property type="entry name" value="ATCASE"/>
</dbReference>
<dbReference type="Proteomes" id="UP000198951">
    <property type="component" value="Unassembled WGS sequence"/>
</dbReference>
<feature type="domain" description="Aspartate/ornithine carbamoyltransferase Asp/Orn-binding" evidence="3">
    <location>
        <begin position="183"/>
        <end position="307"/>
    </location>
</feature>
<dbReference type="RefSeq" id="WP_091089996.1">
    <property type="nucleotide sequence ID" value="NZ_FNRD01000007.1"/>
</dbReference>
<keyword evidence="2" id="KW-0055">Arginine biosynthesis</keyword>
<evidence type="ECO:0000313" key="6">
    <source>
        <dbReference type="Proteomes" id="UP000198951"/>
    </source>
</evidence>
<dbReference type="InterPro" id="IPR006131">
    <property type="entry name" value="Asp_carbamoyltransf_Asp/Orn-bd"/>
</dbReference>
<organism evidence="5 6">
    <name type="scientific">Flavobacterium gillisiae</name>
    <dbReference type="NCBI Taxonomy" id="150146"/>
    <lineage>
        <taxon>Bacteria</taxon>
        <taxon>Pseudomonadati</taxon>
        <taxon>Bacteroidota</taxon>
        <taxon>Flavobacteriia</taxon>
        <taxon>Flavobacteriales</taxon>
        <taxon>Flavobacteriaceae</taxon>
        <taxon>Flavobacterium</taxon>
    </lineage>
</organism>
<dbReference type="EC" id="2.1.3.11" evidence="2"/>
<evidence type="ECO:0000259" key="4">
    <source>
        <dbReference type="Pfam" id="PF02729"/>
    </source>
</evidence>
<feature type="domain" description="Aspartate/ornithine carbamoyltransferase carbamoyl-P binding" evidence="4">
    <location>
        <begin position="6"/>
        <end position="159"/>
    </location>
</feature>
<comment type="subunit">
    <text evidence="2">Homotrimer.</text>
</comment>
<dbReference type="EMBL" id="FNRD01000007">
    <property type="protein sequence ID" value="SEA71838.1"/>
    <property type="molecule type" value="Genomic_DNA"/>
</dbReference>
<dbReference type="GO" id="GO:0004585">
    <property type="term" value="F:ornithine carbamoyltransferase activity"/>
    <property type="evidence" value="ECO:0007669"/>
    <property type="project" value="InterPro"/>
</dbReference>
<evidence type="ECO:0000256" key="1">
    <source>
        <dbReference type="ARBA" id="ARBA00022679"/>
    </source>
</evidence>
<dbReference type="AlphaFoldDB" id="A0A1H4DH15"/>
<evidence type="ECO:0000259" key="3">
    <source>
        <dbReference type="Pfam" id="PF00185"/>
    </source>
</evidence>
<dbReference type="InterPro" id="IPR006130">
    <property type="entry name" value="Asp/Orn_carbamoylTrfase"/>
</dbReference>
<dbReference type="GO" id="GO:0042450">
    <property type="term" value="P:L-arginine biosynthetic process via ornithine"/>
    <property type="evidence" value="ECO:0007669"/>
    <property type="project" value="TreeGrafter"/>
</dbReference>
<dbReference type="Pfam" id="PF02729">
    <property type="entry name" value="OTCace_N"/>
    <property type="match status" value="1"/>
</dbReference>
<feature type="binding site" description="in other chain" evidence="2">
    <location>
        <begin position="146"/>
        <end position="149"/>
    </location>
    <ligand>
        <name>carbamoyl phosphate</name>
        <dbReference type="ChEBI" id="CHEBI:58228"/>
        <note>ligand shared between two neighboring subunits</note>
    </ligand>
</feature>
<dbReference type="InterPro" id="IPR036901">
    <property type="entry name" value="Asp/Orn_carbamoylTrfase_sf"/>
</dbReference>
<dbReference type="GO" id="GO:0019240">
    <property type="term" value="P:citrulline biosynthetic process"/>
    <property type="evidence" value="ECO:0007669"/>
    <property type="project" value="TreeGrafter"/>
</dbReference>
<evidence type="ECO:0000313" key="5">
    <source>
        <dbReference type="EMBL" id="SEA71838.1"/>
    </source>
</evidence>
<comment type="similarity">
    <text evidence="2">Belongs to the aspartate/ornithine carbamoyltransferase superfamily. SOTCase family.</text>
</comment>
<gene>
    <name evidence="2" type="primary">argF'</name>
    <name evidence="5" type="ORF">SAMN05443667_107229</name>
</gene>
<comment type="function">
    <text evidence="2">Catalyzes the transfer of the carbamoyl group from carbamoyl phosphate to the delta-amino group of N(2)-succinyl-L-ornithine to produce N(2)-succinyl-L-citrulline. Is essential for arginine biosynthesis.</text>
</comment>
<dbReference type="STRING" id="150146.SAMN05443667_107229"/>
<dbReference type="PANTHER" id="PTHR45753:SF3">
    <property type="entry name" value="ORNITHINE TRANSCARBAMYLASE, MITOCHONDRIAL"/>
    <property type="match status" value="1"/>
</dbReference>
<sequence length="329" mass="37008">MNYTSIKDIDSLSKWVKSAIKIKSKPLKNKKLGKNKTLGMLFFNPSLRTRLSTQKAALNLGMNVMVMNFTNEGWTLEFEDGAIMNQGASEHIKEAAEVVSQYCDIIAIRAFAGLVDKEKDNAETVMAGFLKYATVPIVNMEGATGHPLQSLADAITMEEFKTEHRPKVVLSWAPHPKALPQAVATSFVEMMQLQDADFVITHPKGYELNPEITKDSKIEYDQNKAFENADFIYTKNWSSYSDYGKITNSDPNWTVTADKMKLTNNAKFMHCLPVRRNVIVTDEVIDSENSIVIEQANNRTYAAQLVLQKILMTLAPKEANKTKKSKKNK</sequence>
<proteinExistence type="inferred from homology"/>
<feature type="binding site" description="in other chain" evidence="2">
    <location>
        <position position="299"/>
    </location>
    <ligand>
        <name>carbamoyl phosphate</name>
        <dbReference type="ChEBI" id="CHEBI:58228"/>
        <note>ligand shared between two neighboring subunits</note>
    </ligand>
</feature>
<dbReference type="InterPro" id="IPR006132">
    <property type="entry name" value="Asp/Orn_carbamoyltranf_P-bd"/>
</dbReference>
<feature type="binding site" evidence="2">
    <location>
        <position position="275"/>
    </location>
    <ligand>
        <name>N(2)-succinyl-L-ornithine</name>
        <dbReference type="ChEBI" id="CHEBI:58514"/>
    </ligand>
</feature>
<protein>
    <recommendedName>
        <fullName evidence="2">N-succinylornithine carbamoyltransferase</fullName>
        <ecNumber evidence="2">2.1.3.11</ecNumber>
    </recommendedName>
    <alternativeName>
        <fullName evidence="2">N-succinyl-L-ornithine transcarbamylase</fullName>
        <shortName evidence="2">SOTCase</shortName>
    </alternativeName>
</protein>
<dbReference type="GO" id="GO:0016597">
    <property type="term" value="F:amino acid binding"/>
    <property type="evidence" value="ECO:0007669"/>
    <property type="project" value="InterPro"/>
</dbReference>